<organism evidence="4 5">
    <name type="scientific">Fusarium solani</name>
    <name type="common">Filamentous fungus</name>
    <dbReference type="NCBI Taxonomy" id="169388"/>
    <lineage>
        <taxon>Eukaryota</taxon>
        <taxon>Fungi</taxon>
        <taxon>Dikarya</taxon>
        <taxon>Ascomycota</taxon>
        <taxon>Pezizomycotina</taxon>
        <taxon>Sordariomycetes</taxon>
        <taxon>Hypocreomycetidae</taxon>
        <taxon>Hypocreales</taxon>
        <taxon>Nectriaceae</taxon>
        <taxon>Fusarium</taxon>
        <taxon>Fusarium solani species complex</taxon>
    </lineage>
</organism>
<dbReference type="InterPro" id="IPR021858">
    <property type="entry name" value="Fun_TF"/>
</dbReference>
<evidence type="ECO:0000313" key="5">
    <source>
        <dbReference type="Proteomes" id="UP000736672"/>
    </source>
</evidence>
<keyword evidence="2" id="KW-0539">Nucleus</keyword>
<dbReference type="Proteomes" id="UP000736672">
    <property type="component" value="Unassembled WGS sequence"/>
</dbReference>
<feature type="domain" description="Zn(2)-C6 fungal-type" evidence="3">
    <location>
        <begin position="5"/>
        <end position="33"/>
    </location>
</feature>
<dbReference type="Pfam" id="PF00172">
    <property type="entry name" value="Zn_clus"/>
    <property type="match status" value="1"/>
</dbReference>
<dbReference type="SMART" id="SM00066">
    <property type="entry name" value="GAL4"/>
    <property type="match status" value="1"/>
</dbReference>
<proteinExistence type="predicted"/>
<dbReference type="PROSITE" id="PS50048">
    <property type="entry name" value="ZN2_CY6_FUNGAL_2"/>
    <property type="match status" value="1"/>
</dbReference>
<keyword evidence="5" id="KW-1185">Reference proteome</keyword>
<dbReference type="Pfam" id="PF11951">
    <property type="entry name" value="Fungal_trans_2"/>
    <property type="match status" value="1"/>
</dbReference>
<dbReference type="PANTHER" id="PTHR37534:SF48">
    <property type="entry name" value="FINGER DOMAIN PROTEIN, PUTATIVE-RELATED"/>
    <property type="match status" value="1"/>
</dbReference>
<dbReference type="OrthoDB" id="5386330at2759"/>
<comment type="subcellular location">
    <subcellularLocation>
        <location evidence="1">Nucleus</location>
    </subcellularLocation>
</comment>
<evidence type="ECO:0000256" key="1">
    <source>
        <dbReference type="ARBA" id="ARBA00004123"/>
    </source>
</evidence>
<dbReference type="GO" id="GO:0000976">
    <property type="term" value="F:transcription cis-regulatory region binding"/>
    <property type="evidence" value="ECO:0007669"/>
    <property type="project" value="TreeGrafter"/>
</dbReference>
<name>A0A9P9L8C9_FUSSL</name>
<dbReference type="InterPro" id="IPR036864">
    <property type="entry name" value="Zn2-C6_fun-type_DNA-bd_sf"/>
</dbReference>
<dbReference type="GO" id="GO:0008270">
    <property type="term" value="F:zinc ion binding"/>
    <property type="evidence" value="ECO:0007669"/>
    <property type="project" value="InterPro"/>
</dbReference>
<dbReference type="Gene3D" id="4.10.240.10">
    <property type="entry name" value="Zn(2)-C6 fungal-type DNA-binding domain"/>
    <property type="match status" value="1"/>
</dbReference>
<dbReference type="AlphaFoldDB" id="A0A9P9L8C9"/>
<evidence type="ECO:0000256" key="2">
    <source>
        <dbReference type="ARBA" id="ARBA00023242"/>
    </source>
</evidence>
<dbReference type="GO" id="GO:0045944">
    <property type="term" value="P:positive regulation of transcription by RNA polymerase II"/>
    <property type="evidence" value="ECO:0007669"/>
    <property type="project" value="TreeGrafter"/>
</dbReference>
<reference evidence="4" key="1">
    <citation type="journal article" date="2021" name="Nat. Commun.">
        <title>Genetic determinants of endophytism in the Arabidopsis root mycobiome.</title>
        <authorList>
            <person name="Mesny F."/>
            <person name="Miyauchi S."/>
            <person name="Thiergart T."/>
            <person name="Pickel B."/>
            <person name="Atanasova L."/>
            <person name="Karlsson M."/>
            <person name="Huettel B."/>
            <person name="Barry K.W."/>
            <person name="Haridas S."/>
            <person name="Chen C."/>
            <person name="Bauer D."/>
            <person name="Andreopoulos W."/>
            <person name="Pangilinan J."/>
            <person name="LaButti K."/>
            <person name="Riley R."/>
            <person name="Lipzen A."/>
            <person name="Clum A."/>
            <person name="Drula E."/>
            <person name="Henrissat B."/>
            <person name="Kohler A."/>
            <person name="Grigoriev I.V."/>
            <person name="Martin F.M."/>
            <person name="Hacquard S."/>
        </authorList>
    </citation>
    <scope>NUCLEOTIDE SEQUENCE</scope>
    <source>
        <strain evidence="4">FSSC 5 MPI-SDFR-AT-0091</strain>
    </source>
</reference>
<evidence type="ECO:0000259" key="3">
    <source>
        <dbReference type="PROSITE" id="PS50048"/>
    </source>
</evidence>
<sequence length="493" mass="55516">MMSKPCWECLKRRLVCDLGRPGCQKCQSRDTECPGYDKKPLKWLHPGQTRSKGRRAKNESNVIQLALKDTTEATTLFEAIEYYNVHICPDLVANGSGATTKSPFIIPLANAPYAPATIRHCLVSSALAHRILQSEQGFEEDRAILASRLQTYRGAAIRHLACGVKLGSEVGWNNTSGRDGRDATLASMLVFLFAELQQSFSPNWRQHCDAAHTLIDLFGGTTQLIQEWPWFNHLFRYFILIDIMGTVTAPAPEVDRTNRQLEYIGLLPSMYGVGLWTSLPCPPELLADIILVNHMRATATDDPLFAQHQHSSAVDLLKRIMAFSVEDWAATINPYPQPKSSDKTVIQRQSELLGWQRVAYIYQSAVALYCISALLNPERNSNNNQTAPDFDILSLQSSCRKALLQDLRDVASDQKSELRKYLMWPTVIAGVELDADDDTSKAFILEELGWASKMFGTASLLVAQDLLKRIWNSGRTKTRRWDDLFDRPYAFVM</sequence>
<evidence type="ECO:0000313" key="4">
    <source>
        <dbReference type="EMBL" id="KAH7276062.1"/>
    </source>
</evidence>
<dbReference type="PANTHER" id="PTHR37534">
    <property type="entry name" value="TRANSCRIPTIONAL ACTIVATOR PROTEIN UGA3"/>
    <property type="match status" value="1"/>
</dbReference>
<dbReference type="GO" id="GO:0000981">
    <property type="term" value="F:DNA-binding transcription factor activity, RNA polymerase II-specific"/>
    <property type="evidence" value="ECO:0007669"/>
    <property type="project" value="InterPro"/>
</dbReference>
<gene>
    <name evidence="4" type="ORF">B0J15DRAFT_413033</name>
</gene>
<dbReference type="GO" id="GO:0005634">
    <property type="term" value="C:nucleus"/>
    <property type="evidence" value="ECO:0007669"/>
    <property type="project" value="UniProtKB-SubCell"/>
</dbReference>
<dbReference type="InterPro" id="IPR001138">
    <property type="entry name" value="Zn2Cys6_DnaBD"/>
</dbReference>
<dbReference type="SUPFAM" id="SSF57701">
    <property type="entry name" value="Zn2/Cys6 DNA-binding domain"/>
    <property type="match status" value="1"/>
</dbReference>
<comment type="caution">
    <text evidence="4">The sequence shown here is derived from an EMBL/GenBank/DDBJ whole genome shotgun (WGS) entry which is preliminary data.</text>
</comment>
<protein>
    <submittedName>
        <fullName evidence="4">Fungal-specific transcription factor domain-containing protein</fullName>
    </submittedName>
</protein>
<accession>A0A9P9L8C9</accession>
<dbReference type="EMBL" id="JAGTJS010000001">
    <property type="protein sequence ID" value="KAH7276062.1"/>
    <property type="molecule type" value="Genomic_DNA"/>
</dbReference>